<evidence type="ECO:0000259" key="1">
    <source>
        <dbReference type="PROSITE" id="PS50268"/>
    </source>
</evidence>
<proteinExistence type="predicted"/>
<gene>
    <name evidence="2" type="ORF">B1L04_10865</name>
</gene>
<dbReference type="GO" id="GO:0007156">
    <property type="term" value="P:homophilic cell adhesion via plasma membrane adhesion molecules"/>
    <property type="evidence" value="ECO:0007669"/>
    <property type="project" value="InterPro"/>
</dbReference>
<protein>
    <recommendedName>
        <fullName evidence="1">Cadherin domain-containing protein</fullName>
    </recommendedName>
</protein>
<evidence type="ECO:0000313" key="3">
    <source>
        <dbReference type="Proteomes" id="UP000189835"/>
    </source>
</evidence>
<dbReference type="AlphaFoldDB" id="A0A1V4BR61"/>
<reference evidence="2 3" key="1">
    <citation type="submission" date="2017-02" db="EMBL/GenBank/DDBJ databases">
        <title>Genome sequence of Microcystis aeruginosa KW.</title>
        <authorList>
            <person name="Oh H.-M."/>
            <person name="Ahn C.-Y."/>
            <person name="Jeong H."/>
            <person name="Srivastava A."/>
            <person name="Lee H.-G."/>
            <person name="Kang S.-R."/>
        </authorList>
    </citation>
    <scope>NUCLEOTIDE SEQUENCE [LARGE SCALE GENOMIC DNA]</scope>
    <source>
        <strain evidence="2 3">KW</strain>
    </source>
</reference>
<dbReference type="PROSITE" id="PS50268">
    <property type="entry name" value="CADHERIN_2"/>
    <property type="match status" value="1"/>
</dbReference>
<evidence type="ECO:0000313" key="2">
    <source>
        <dbReference type="EMBL" id="OPF16689.1"/>
    </source>
</evidence>
<name>A0A1V4BR61_MICAE</name>
<dbReference type="CDD" id="cd11304">
    <property type="entry name" value="Cadherin_repeat"/>
    <property type="match status" value="1"/>
</dbReference>
<organism evidence="2 3">
    <name type="scientific">Microcystis aeruginosa KW</name>
    <dbReference type="NCBI Taxonomy" id="1960155"/>
    <lineage>
        <taxon>Bacteria</taxon>
        <taxon>Bacillati</taxon>
        <taxon>Cyanobacteriota</taxon>
        <taxon>Cyanophyceae</taxon>
        <taxon>Oscillatoriophycideae</taxon>
        <taxon>Chroococcales</taxon>
        <taxon>Microcystaceae</taxon>
        <taxon>Microcystis</taxon>
    </lineage>
</organism>
<feature type="domain" description="Cadherin" evidence="1">
    <location>
        <begin position="7"/>
        <end position="67"/>
    </location>
</feature>
<sequence length="74" mass="7572">MVNDAIFSISKTSPNGTVVGTINATDADNNPLTYNITAGNPNLDGDGISAFTINNNGQIAMADSDDKAVVISLT</sequence>
<dbReference type="SUPFAM" id="SSF49313">
    <property type="entry name" value="Cadherin-like"/>
    <property type="match status" value="1"/>
</dbReference>
<dbReference type="Gene3D" id="2.60.40.60">
    <property type="entry name" value="Cadherins"/>
    <property type="match status" value="1"/>
</dbReference>
<dbReference type="InterPro" id="IPR002126">
    <property type="entry name" value="Cadherin-like_dom"/>
</dbReference>
<dbReference type="EMBL" id="MVGR01000004">
    <property type="protein sequence ID" value="OPF16689.1"/>
    <property type="molecule type" value="Genomic_DNA"/>
</dbReference>
<dbReference type="InterPro" id="IPR015919">
    <property type="entry name" value="Cadherin-like_sf"/>
</dbReference>
<comment type="caution">
    <text evidence="2">The sequence shown here is derived from an EMBL/GenBank/DDBJ whole genome shotgun (WGS) entry which is preliminary data.</text>
</comment>
<accession>A0A1V4BR61</accession>
<dbReference type="RefSeq" id="WP_079207294.1">
    <property type="nucleotide sequence ID" value="NZ_MVGR01000004.1"/>
</dbReference>
<dbReference type="GO" id="GO:0016020">
    <property type="term" value="C:membrane"/>
    <property type="evidence" value="ECO:0007669"/>
    <property type="project" value="InterPro"/>
</dbReference>
<dbReference type="Proteomes" id="UP000189835">
    <property type="component" value="Unassembled WGS sequence"/>
</dbReference>
<dbReference type="GO" id="GO:0005509">
    <property type="term" value="F:calcium ion binding"/>
    <property type="evidence" value="ECO:0007669"/>
    <property type="project" value="InterPro"/>
</dbReference>